<keyword evidence="7" id="KW-0413">Isomerase</keyword>
<evidence type="ECO:0000256" key="4">
    <source>
        <dbReference type="ARBA" id="ARBA00022490"/>
    </source>
</evidence>
<name>A0ABN8BWD4_9STRA</name>
<reference evidence="9 10" key="1">
    <citation type="submission" date="2021-11" db="EMBL/GenBank/DDBJ databases">
        <authorList>
            <person name="Islam A."/>
            <person name="Islam S."/>
            <person name="Flora M.S."/>
            <person name="Rahman M."/>
            <person name="Ziaur R.M."/>
            <person name="Epstein J.H."/>
            <person name="Hassan M."/>
            <person name="Klassen M."/>
            <person name="Woodard K."/>
            <person name="Webb A."/>
            <person name="Webby R.J."/>
            <person name="El Zowalaty M.E."/>
        </authorList>
    </citation>
    <scope>NUCLEOTIDE SEQUENCE [LARGE SCALE GENOMIC DNA]</scope>
    <source>
        <strain evidence="9">Pf1</strain>
    </source>
</reference>
<dbReference type="InterPro" id="IPR045865">
    <property type="entry name" value="ACT-like_dom_sf"/>
</dbReference>
<dbReference type="PANTHER" id="PTHR21145:SF12">
    <property type="entry name" value="CHORISMATE MUTASE"/>
    <property type="match status" value="1"/>
</dbReference>
<comment type="caution">
    <text evidence="9">The sequence shown here is derived from an EMBL/GenBank/DDBJ whole genome shotgun (WGS) entry which is preliminary data.</text>
</comment>
<keyword evidence="10" id="KW-1185">Reference proteome</keyword>
<dbReference type="Pfam" id="PF01817">
    <property type="entry name" value="CM_2"/>
    <property type="match status" value="1"/>
</dbReference>
<dbReference type="EMBL" id="CAKLBC010000188">
    <property type="protein sequence ID" value="CAH0485241.1"/>
    <property type="molecule type" value="Genomic_DNA"/>
</dbReference>
<dbReference type="SUPFAM" id="SSF55021">
    <property type="entry name" value="ACT-like"/>
    <property type="match status" value="1"/>
</dbReference>
<comment type="subcellular location">
    <subcellularLocation>
        <location evidence="1">Cytoplasm</location>
    </subcellularLocation>
</comment>
<dbReference type="InterPro" id="IPR002701">
    <property type="entry name" value="CM_II_prokaryot"/>
</dbReference>
<evidence type="ECO:0000259" key="8">
    <source>
        <dbReference type="PROSITE" id="PS51171"/>
    </source>
</evidence>
<dbReference type="Gene3D" id="1.10.590.10">
    <property type="entry name" value="Chorismate mutase, AroQ class superfamily, eukaryotic"/>
    <property type="match status" value="1"/>
</dbReference>
<dbReference type="CDD" id="cd04905">
    <property type="entry name" value="ACT_CM-PDT"/>
    <property type="match status" value="1"/>
</dbReference>
<dbReference type="SUPFAM" id="SSF47446">
    <property type="entry name" value="Signal peptide-binding domain"/>
    <property type="match status" value="1"/>
</dbReference>
<keyword evidence="6" id="KW-0057">Aromatic amino acid biosynthesis</keyword>
<dbReference type="SUPFAM" id="SSF53850">
    <property type="entry name" value="Periplasmic binding protein-like II"/>
    <property type="match status" value="1"/>
</dbReference>
<dbReference type="InterPro" id="IPR036891">
    <property type="entry name" value="Signal_recog_part_SRP54_M_sf"/>
</dbReference>
<dbReference type="PROSITE" id="PS51169">
    <property type="entry name" value="CHORISMATE_MUT_3"/>
    <property type="match status" value="1"/>
</dbReference>
<dbReference type="Gene3D" id="3.30.70.260">
    <property type="match status" value="1"/>
</dbReference>
<dbReference type="PANTHER" id="PTHR21145">
    <property type="entry name" value="CHORISMATE MUTASE"/>
    <property type="match status" value="1"/>
</dbReference>
<gene>
    <name evidence="9" type="ORF">PFR001_LOCUS948</name>
</gene>
<dbReference type="InterPro" id="IPR036263">
    <property type="entry name" value="Chorismate_II_sf"/>
</dbReference>
<dbReference type="Pfam" id="PF00800">
    <property type="entry name" value="PDT"/>
    <property type="match status" value="1"/>
</dbReference>
<sequence length="764" mass="85737">MQFRLVVVNHLLRQTPLMMGMMRPASFPHSTSMQMQLRSMGVFSNMKKTVSDKLEQRNQQKQGDAYKQQMIELSEKDKFDLNGFYDHLKKNAEASGASGWRSMIPGVSTMTAVQQIKISMTILESMEPEYRENPRLINGKVKRKISEKAGHSPEEINNMLRNYEQLSALHTWIRKRVERGLCIPESLDETTELVRQDPTGFPAKKFRNKMPSFHLPEDRLLPVKLDDFRNVLIRQEETIIFALIERAQFPHNPEVYVNVKESKSAAFGGLKGKYTTFDGSLLEFMLLETEKLHALARRYTSPDENAFFPHLLPEPILPIVDYPRVLNPNRININNQIMSVYQEKILSGLTIHNSDDTAYGSTATADIAVLQALSKRIHFGKFIAEAKFQAETERYTKLILENDAAGIMEALTNLTVEKKVLERVKQKASTYGQDPNAPAASFEELKVDPQLISDLYRDFVMPLTKEVQVQYLLQRIAHPSIAVAGVEGSFCWLAAQAHFGEETLQKEQLLQAESISKVFYNVNANRTAYGVVPIEDSHLGMIKETQAQLMRSSLKVSAEIVITRSFVFAAKDKHLGKNSDVKKVFCSTDTDARLLVQAEQSWPSAQIVAVLNVSEAARRAFDEVSTVAITTSTAAASNGLEEVDTSHALASEGIVLEGKSSFIRFVIVSKGYPAATGKDKSCLGMEIEHEVGSLLNALDVWKNHGINLTCLESFYKQQGGYGFFVEIMGHFDDACVRQAVDELQSVCTVKHLGSFPIAKRLVQS</sequence>
<dbReference type="PROSITE" id="PS51171">
    <property type="entry name" value="PREPHENATE_DEHYDR_3"/>
    <property type="match status" value="1"/>
</dbReference>
<dbReference type="Pfam" id="PF02978">
    <property type="entry name" value="SRP_SPB"/>
    <property type="match status" value="1"/>
</dbReference>
<dbReference type="InterPro" id="IPR037039">
    <property type="entry name" value="CM_AroQ_sf_eucaryotic"/>
</dbReference>
<keyword evidence="4" id="KW-0963">Cytoplasm</keyword>
<dbReference type="InterPro" id="IPR008238">
    <property type="entry name" value="Chorismate_mutase_AroQ_euk"/>
</dbReference>
<dbReference type="Gene3D" id="1.10.260.30">
    <property type="entry name" value="Signal recognition particle, SRP54 subunit, M-domain"/>
    <property type="match status" value="1"/>
</dbReference>
<comment type="pathway">
    <text evidence="2">Metabolic intermediate biosynthesis; prephenate biosynthesis; prephenate from chorismate: step 1/1.</text>
</comment>
<evidence type="ECO:0000256" key="7">
    <source>
        <dbReference type="ARBA" id="ARBA00023235"/>
    </source>
</evidence>
<evidence type="ECO:0000256" key="6">
    <source>
        <dbReference type="ARBA" id="ARBA00023141"/>
    </source>
</evidence>
<evidence type="ECO:0000313" key="10">
    <source>
        <dbReference type="Proteomes" id="UP001157938"/>
    </source>
</evidence>
<dbReference type="Proteomes" id="UP001157938">
    <property type="component" value="Unassembled WGS sequence"/>
</dbReference>
<evidence type="ECO:0000256" key="2">
    <source>
        <dbReference type="ARBA" id="ARBA00004817"/>
    </source>
</evidence>
<accession>A0ABN8BWD4</accession>
<evidence type="ECO:0000256" key="1">
    <source>
        <dbReference type="ARBA" id="ARBA00004496"/>
    </source>
</evidence>
<dbReference type="NCBIfam" id="TIGR01802">
    <property type="entry name" value="CM_pl-yst"/>
    <property type="match status" value="1"/>
</dbReference>
<dbReference type="InterPro" id="IPR004125">
    <property type="entry name" value="Signal_recog_particle_SRP54_M"/>
</dbReference>
<keyword evidence="5" id="KW-0028">Amino-acid biosynthesis</keyword>
<evidence type="ECO:0000256" key="3">
    <source>
        <dbReference type="ARBA" id="ARBA00012404"/>
    </source>
</evidence>
<proteinExistence type="predicted"/>
<evidence type="ECO:0000313" key="9">
    <source>
        <dbReference type="EMBL" id="CAH0485241.1"/>
    </source>
</evidence>
<dbReference type="InterPro" id="IPR001086">
    <property type="entry name" value="Preph_deHydtase"/>
</dbReference>
<dbReference type="Gene3D" id="3.40.190.10">
    <property type="entry name" value="Periplasmic binding protein-like II"/>
    <property type="match status" value="2"/>
</dbReference>
<protein>
    <recommendedName>
        <fullName evidence="3">chorismate mutase</fullName>
        <ecNumber evidence="3">5.4.99.5</ecNumber>
    </recommendedName>
</protein>
<dbReference type="EC" id="5.4.99.5" evidence="3"/>
<evidence type="ECO:0000256" key="5">
    <source>
        <dbReference type="ARBA" id="ARBA00022605"/>
    </source>
</evidence>
<feature type="domain" description="Prephenate dehydratase" evidence="8">
    <location>
        <begin position="480"/>
        <end position="670"/>
    </location>
</feature>
<organism evidence="9 10">
    <name type="scientific">Peronospora farinosa</name>
    <dbReference type="NCBI Taxonomy" id="134698"/>
    <lineage>
        <taxon>Eukaryota</taxon>
        <taxon>Sar</taxon>
        <taxon>Stramenopiles</taxon>
        <taxon>Oomycota</taxon>
        <taxon>Peronosporomycetes</taxon>
        <taxon>Peronosporales</taxon>
        <taxon>Peronosporaceae</taxon>
        <taxon>Peronospora</taxon>
    </lineage>
</organism>
<dbReference type="SUPFAM" id="SSF48600">
    <property type="entry name" value="Chorismate mutase II"/>
    <property type="match status" value="1"/>
</dbReference>